<protein>
    <submittedName>
        <fullName evidence="1">Uncharacterized protein</fullName>
    </submittedName>
</protein>
<dbReference type="Proteomes" id="UP001148838">
    <property type="component" value="Unassembled WGS sequence"/>
</dbReference>
<accession>A0ABQ8SZ54</accession>
<evidence type="ECO:0000313" key="2">
    <source>
        <dbReference type="Proteomes" id="UP001148838"/>
    </source>
</evidence>
<dbReference type="EMBL" id="JAJSOF020000017">
    <property type="protein sequence ID" value="KAJ4439509.1"/>
    <property type="molecule type" value="Genomic_DNA"/>
</dbReference>
<sequence length="146" mass="17082">MAGGNEPRVVVITEDVQNVHLLLEYRPHIDVSLTCEHDPKLQEYWDRVTAEQPPSLADILRQYGLEVHEEVHCTSEDDSTRQGDIVVIDRKKNTEAILDPTIRFERDPQQLKLTDDGKRIIYEPCIPYFSKQYNIMANRWTSFWKA</sequence>
<name>A0ABQ8SZ54_PERAM</name>
<reference evidence="1 2" key="1">
    <citation type="journal article" date="2022" name="Allergy">
        <title>Genome assembly and annotation of Periplaneta americana reveal a comprehensive cockroach allergen profile.</title>
        <authorList>
            <person name="Wang L."/>
            <person name="Xiong Q."/>
            <person name="Saelim N."/>
            <person name="Wang L."/>
            <person name="Nong W."/>
            <person name="Wan A.T."/>
            <person name="Shi M."/>
            <person name="Liu X."/>
            <person name="Cao Q."/>
            <person name="Hui J.H.L."/>
            <person name="Sookrung N."/>
            <person name="Leung T.F."/>
            <person name="Tungtrongchitr A."/>
            <person name="Tsui S.K.W."/>
        </authorList>
    </citation>
    <scope>NUCLEOTIDE SEQUENCE [LARGE SCALE GENOMIC DNA]</scope>
    <source>
        <strain evidence="1">PWHHKU_190912</strain>
    </source>
</reference>
<organism evidence="1 2">
    <name type="scientific">Periplaneta americana</name>
    <name type="common">American cockroach</name>
    <name type="synonym">Blatta americana</name>
    <dbReference type="NCBI Taxonomy" id="6978"/>
    <lineage>
        <taxon>Eukaryota</taxon>
        <taxon>Metazoa</taxon>
        <taxon>Ecdysozoa</taxon>
        <taxon>Arthropoda</taxon>
        <taxon>Hexapoda</taxon>
        <taxon>Insecta</taxon>
        <taxon>Pterygota</taxon>
        <taxon>Neoptera</taxon>
        <taxon>Polyneoptera</taxon>
        <taxon>Dictyoptera</taxon>
        <taxon>Blattodea</taxon>
        <taxon>Blattoidea</taxon>
        <taxon>Blattidae</taxon>
        <taxon>Blattinae</taxon>
        <taxon>Periplaneta</taxon>
    </lineage>
</organism>
<keyword evidence="2" id="KW-1185">Reference proteome</keyword>
<evidence type="ECO:0000313" key="1">
    <source>
        <dbReference type="EMBL" id="KAJ4439509.1"/>
    </source>
</evidence>
<proteinExistence type="predicted"/>
<gene>
    <name evidence="1" type="ORF">ANN_07633</name>
</gene>
<comment type="caution">
    <text evidence="1">The sequence shown here is derived from an EMBL/GenBank/DDBJ whole genome shotgun (WGS) entry which is preliminary data.</text>
</comment>